<accession>A0A061HEV7</accession>
<dbReference type="PANTHER" id="PTHR43798">
    <property type="entry name" value="MONOACYLGLYCEROL LIPASE"/>
    <property type="match status" value="1"/>
</dbReference>
<feature type="domain" description="AB hydrolase-1" evidence="3">
    <location>
        <begin position="124"/>
        <end position="379"/>
    </location>
</feature>
<keyword evidence="2" id="KW-0732">Signal</keyword>
<dbReference type="eggNOG" id="ENOG502RXAR">
    <property type="taxonomic scope" value="Eukaryota"/>
</dbReference>
<dbReference type="InterPro" id="IPR050266">
    <property type="entry name" value="AB_hydrolase_sf"/>
</dbReference>
<dbReference type="HOGENOM" id="CLU_034763_2_0_1"/>
<evidence type="ECO:0000313" key="5">
    <source>
        <dbReference type="Proteomes" id="UP000053664"/>
    </source>
</evidence>
<protein>
    <recommendedName>
        <fullName evidence="3">AB hydrolase-1 domain-containing protein</fullName>
    </recommendedName>
</protein>
<gene>
    <name evidence="4" type="ORF">PFL1_03453</name>
</gene>
<feature type="chain" id="PRO_5001604141" description="AB hydrolase-1 domain-containing protein" evidence="2">
    <location>
        <begin position="19"/>
        <end position="400"/>
    </location>
</feature>
<dbReference type="Gene3D" id="3.40.50.1820">
    <property type="entry name" value="alpha/beta hydrolase"/>
    <property type="match status" value="1"/>
</dbReference>
<name>A0A061HEV7_9BASI</name>
<evidence type="ECO:0000256" key="1">
    <source>
        <dbReference type="ARBA" id="ARBA00022801"/>
    </source>
</evidence>
<dbReference type="GeneID" id="19317563"/>
<evidence type="ECO:0000313" key="4">
    <source>
        <dbReference type="EMBL" id="EPQ29166.1"/>
    </source>
</evidence>
<dbReference type="EMBL" id="KE361632">
    <property type="protein sequence ID" value="EPQ29166.1"/>
    <property type="molecule type" value="Genomic_DNA"/>
</dbReference>
<dbReference type="AlphaFoldDB" id="A0A061HEV7"/>
<dbReference type="GO" id="GO:0016787">
    <property type="term" value="F:hydrolase activity"/>
    <property type="evidence" value="ECO:0007669"/>
    <property type="project" value="UniProtKB-KW"/>
</dbReference>
<dbReference type="Pfam" id="PF12697">
    <property type="entry name" value="Abhydrolase_6"/>
    <property type="match status" value="1"/>
</dbReference>
<dbReference type="RefSeq" id="XP_007879161.1">
    <property type="nucleotide sequence ID" value="XM_007880970.1"/>
</dbReference>
<organism evidence="4 5">
    <name type="scientific">Pseudozyma flocculosa PF-1</name>
    <dbReference type="NCBI Taxonomy" id="1277687"/>
    <lineage>
        <taxon>Eukaryota</taxon>
        <taxon>Fungi</taxon>
        <taxon>Dikarya</taxon>
        <taxon>Basidiomycota</taxon>
        <taxon>Ustilaginomycotina</taxon>
        <taxon>Ustilaginomycetes</taxon>
        <taxon>Ustilaginales</taxon>
        <taxon>Ustilaginaceae</taxon>
        <taxon>Pseudozyma</taxon>
    </lineage>
</organism>
<sequence length="400" mass="42846">MLVNLLPLALSALSLASAASISIEPRDNAAPVAGPYGLGNAQCQPVKLRVPIDAKNQKFTDVVQQYSNTSYATAQMTEFATAQANYTSAHLKGDTVQNKKTYSIQGYYCTPRRGAKEGSALINLVHGIGFDASYWDFTLSPEYSFVKHAASHGYSTFRYDRLGTGKSQTPSNGFDETQAPTEVAILAEVLRQLRDTTNVGGKKHPKVVGVGHSYGSVQTQAITATRPELLDAAILTGYTNNVTNLPGYLNAASYSVAADVLPHLASKPRTWLASGSEASDVRGFFYPPYYSEQAFKLARSTEQAVTLGSLFTIGLVGGPAPNFNKPVQVVNGAKDFIFCSSNCWGGPDGTDIPSGVKQFYPAASKFSSFIAENVGHGITAHYAQPMIAEKIIEFISQNGL</sequence>
<reference evidence="4 5" key="1">
    <citation type="journal article" date="2013" name="Plant Cell">
        <title>The transition from a phytopathogenic smut ancestor to an anamorphic biocontrol agent deciphered by comparative whole-genome analysis.</title>
        <authorList>
            <person name="Lefebvre F."/>
            <person name="Joly D.L."/>
            <person name="Labbe C."/>
            <person name="Teichmann B."/>
            <person name="Linning R."/>
            <person name="Belzile F."/>
            <person name="Bakkeren G."/>
            <person name="Belanger R.R."/>
        </authorList>
    </citation>
    <scope>NUCLEOTIDE SEQUENCE [LARGE SCALE GENOMIC DNA]</scope>
    <source>
        <strain evidence="4 5">PF-1</strain>
    </source>
</reference>
<evidence type="ECO:0000259" key="3">
    <source>
        <dbReference type="Pfam" id="PF12697"/>
    </source>
</evidence>
<keyword evidence="1" id="KW-0378">Hydrolase</keyword>
<dbReference type="KEGG" id="pfp:PFL1_03453"/>
<dbReference type="Proteomes" id="UP000053664">
    <property type="component" value="Unassembled WGS sequence"/>
</dbReference>
<dbReference type="SUPFAM" id="SSF53474">
    <property type="entry name" value="alpha/beta-Hydrolases"/>
    <property type="match status" value="1"/>
</dbReference>
<dbReference type="PANTHER" id="PTHR43798:SF31">
    <property type="entry name" value="AB HYDROLASE SUPERFAMILY PROTEIN YCLE"/>
    <property type="match status" value="1"/>
</dbReference>
<proteinExistence type="predicted"/>
<dbReference type="GO" id="GO:0016020">
    <property type="term" value="C:membrane"/>
    <property type="evidence" value="ECO:0007669"/>
    <property type="project" value="TreeGrafter"/>
</dbReference>
<evidence type="ECO:0000256" key="2">
    <source>
        <dbReference type="SAM" id="SignalP"/>
    </source>
</evidence>
<feature type="signal peptide" evidence="2">
    <location>
        <begin position="1"/>
        <end position="18"/>
    </location>
</feature>
<dbReference type="OrthoDB" id="1743579at2759"/>
<dbReference type="InterPro" id="IPR000073">
    <property type="entry name" value="AB_hydrolase_1"/>
</dbReference>
<dbReference type="InterPro" id="IPR029058">
    <property type="entry name" value="AB_hydrolase_fold"/>
</dbReference>